<dbReference type="GeneID" id="112464075"/>
<sequence>MNKMTHSYTAQYSVTLSGKLLPLVFVCLQEPPGSFGPRVQKSVDEYVQKYRNVVVTSSKSGKLTTNLYKNFLIKIVKQYVGEERFLLLVDSWGGQTKPEMYDEIFLDDKRLPTCIVKFIPPKCTPLVQPCDVYFYRQVKNFIKRLQNCAYLIEQEREINSREDCIKIQSIAHHQLFSPIFKNMIRYAWFASNLCDDRDIFMNVNEVCFPIDILKKPCACKISAFVRCARCRETYCFPCFYDKYHPGSCNIDV</sequence>
<name>A0A6J1QVJ8_9HYME</name>
<dbReference type="GO" id="GO:0003676">
    <property type="term" value="F:nucleic acid binding"/>
    <property type="evidence" value="ECO:0007669"/>
    <property type="project" value="InterPro"/>
</dbReference>
<organism evidence="2 3">
    <name type="scientific">Temnothorax curvispinosus</name>
    <dbReference type="NCBI Taxonomy" id="300111"/>
    <lineage>
        <taxon>Eukaryota</taxon>
        <taxon>Metazoa</taxon>
        <taxon>Ecdysozoa</taxon>
        <taxon>Arthropoda</taxon>
        <taxon>Hexapoda</taxon>
        <taxon>Insecta</taxon>
        <taxon>Pterygota</taxon>
        <taxon>Neoptera</taxon>
        <taxon>Endopterygota</taxon>
        <taxon>Hymenoptera</taxon>
        <taxon>Apocrita</taxon>
        <taxon>Aculeata</taxon>
        <taxon>Formicoidea</taxon>
        <taxon>Formicidae</taxon>
        <taxon>Myrmicinae</taxon>
        <taxon>Temnothorax</taxon>
    </lineage>
</organism>
<keyword evidence="2" id="KW-1185">Reference proteome</keyword>
<dbReference type="RefSeq" id="XP_024886634.1">
    <property type="nucleotide sequence ID" value="XM_025030866.1"/>
</dbReference>
<dbReference type="Proteomes" id="UP000504618">
    <property type="component" value="Unplaced"/>
</dbReference>
<reference evidence="3" key="1">
    <citation type="submission" date="2025-08" db="UniProtKB">
        <authorList>
            <consortium name="RefSeq"/>
        </authorList>
    </citation>
    <scope>IDENTIFICATION</scope>
    <source>
        <tissue evidence="3">Whole body</tissue>
    </source>
</reference>
<dbReference type="OrthoDB" id="10039452at2759"/>
<proteinExistence type="predicted"/>
<dbReference type="Pfam" id="PF03184">
    <property type="entry name" value="DDE_1"/>
    <property type="match status" value="1"/>
</dbReference>
<protein>
    <submittedName>
        <fullName evidence="3">Uncharacterized protein LOC112464075</fullName>
    </submittedName>
</protein>
<gene>
    <name evidence="3" type="primary">LOC112464075</name>
</gene>
<evidence type="ECO:0000259" key="1">
    <source>
        <dbReference type="Pfam" id="PF03184"/>
    </source>
</evidence>
<dbReference type="InterPro" id="IPR004875">
    <property type="entry name" value="DDE_SF_endonuclease_dom"/>
</dbReference>
<accession>A0A6J1QVJ8</accession>
<feature type="domain" description="DDE-1" evidence="1">
    <location>
        <begin position="37"/>
        <end position="164"/>
    </location>
</feature>
<evidence type="ECO:0000313" key="2">
    <source>
        <dbReference type="Proteomes" id="UP000504618"/>
    </source>
</evidence>
<evidence type="ECO:0000313" key="3">
    <source>
        <dbReference type="RefSeq" id="XP_024886634.1"/>
    </source>
</evidence>
<dbReference type="AlphaFoldDB" id="A0A6J1QVJ8"/>